<feature type="domain" description="ATP-grasp" evidence="2">
    <location>
        <begin position="132"/>
        <end position="320"/>
    </location>
</feature>
<dbReference type="GO" id="GO:0005524">
    <property type="term" value="F:ATP binding"/>
    <property type="evidence" value="ECO:0007669"/>
    <property type="project" value="UniProtKB-UniRule"/>
</dbReference>
<proteinExistence type="predicted"/>
<dbReference type="OrthoDB" id="583309at2"/>
<dbReference type="GO" id="GO:0018169">
    <property type="term" value="F:ribosomal S6-glutamic acid ligase activity"/>
    <property type="evidence" value="ECO:0007669"/>
    <property type="project" value="TreeGrafter"/>
</dbReference>
<dbReference type="GO" id="GO:0046872">
    <property type="term" value="F:metal ion binding"/>
    <property type="evidence" value="ECO:0007669"/>
    <property type="project" value="InterPro"/>
</dbReference>
<dbReference type="GO" id="GO:0009432">
    <property type="term" value="P:SOS response"/>
    <property type="evidence" value="ECO:0007669"/>
    <property type="project" value="TreeGrafter"/>
</dbReference>
<keyword evidence="1" id="KW-0067">ATP-binding</keyword>
<comment type="caution">
    <text evidence="3">The sequence shown here is derived from an EMBL/GenBank/DDBJ whole genome shotgun (WGS) entry which is preliminary data.</text>
</comment>
<dbReference type="InterPro" id="IPR011761">
    <property type="entry name" value="ATP-grasp"/>
</dbReference>
<evidence type="ECO:0000313" key="4">
    <source>
        <dbReference type="Proteomes" id="UP000321574"/>
    </source>
</evidence>
<sequence length="322" mass="38399">MMRVLIITNKDDITVDFVVKELQRKEMPYYRLNTEDIPNNVSVFFDFNNNIFEIFDKVKEERFSLLNFNSVYYRRPQLNNLNFIENINSYELNYLRSELNFILEGIYKLLENKKWLNNVYRIREAENKIYQLQIAKKVGFRIPNSLISNQYNNIVKFYEENDKNCIIKPVKSGYLPNDEGSKAIFTTKVDEENFNNPARLESFPLYLQNNTPKEFDIRVIVIGEKVFAAEIHSQKYEDSSIDWRRGIMSLEHYEHKLPIGIERKCIDLTHKLKLNFSAIDLIYTDKGEYIFLEINPNGQWAWIEKRLKFPLSREIVNLLENG</sequence>
<dbReference type="Pfam" id="PF21068">
    <property type="entry name" value="ATPgraspMvdD"/>
    <property type="match status" value="1"/>
</dbReference>
<keyword evidence="1" id="KW-0547">Nucleotide-binding</keyword>
<reference evidence="3 4" key="1">
    <citation type="submission" date="2019-06" db="EMBL/GenBank/DDBJ databases">
        <title>Cerasibacillus sp. nov., isolated from maize field.</title>
        <authorList>
            <person name="Lin S.-Y."/>
            <person name="Tsai C.-F."/>
            <person name="Young C.-C."/>
        </authorList>
    </citation>
    <scope>NUCLEOTIDE SEQUENCE [LARGE SCALE GENOMIC DNA]</scope>
    <source>
        <strain evidence="3 4">CC-CFT480</strain>
    </source>
</reference>
<keyword evidence="4" id="KW-1185">Reference proteome</keyword>
<protein>
    <recommendedName>
        <fullName evidence="2">ATP-grasp domain-containing protein</fullName>
    </recommendedName>
</protein>
<evidence type="ECO:0000256" key="1">
    <source>
        <dbReference type="PROSITE-ProRule" id="PRU00409"/>
    </source>
</evidence>
<accession>A0A5C8NWI9</accession>
<dbReference type="PROSITE" id="PS50975">
    <property type="entry name" value="ATP_GRASP"/>
    <property type="match status" value="1"/>
</dbReference>
<dbReference type="Proteomes" id="UP000321574">
    <property type="component" value="Unassembled WGS sequence"/>
</dbReference>
<dbReference type="Gene3D" id="3.30.470.20">
    <property type="entry name" value="ATP-grasp fold, B domain"/>
    <property type="match status" value="1"/>
</dbReference>
<dbReference type="PANTHER" id="PTHR21621:SF0">
    <property type="entry name" value="BETA-CITRYLGLUTAMATE SYNTHASE B-RELATED"/>
    <property type="match status" value="1"/>
</dbReference>
<name>A0A5C8NWI9_9BACI</name>
<dbReference type="InterPro" id="IPR013651">
    <property type="entry name" value="ATP-grasp_RimK-type"/>
</dbReference>
<dbReference type="Pfam" id="PF08443">
    <property type="entry name" value="RimK"/>
    <property type="match status" value="1"/>
</dbReference>
<evidence type="ECO:0000259" key="2">
    <source>
        <dbReference type="PROSITE" id="PS50975"/>
    </source>
</evidence>
<organism evidence="3 4">
    <name type="scientific">Cerasibacillus terrae</name>
    <dbReference type="NCBI Taxonomy" id="2498845"/>
    <lineage>
        <taxon>Bacteria</taxon>
        <taxon>Bacillati</taxon>
        <taxon>Bacillota</taxon>
        <taxon>Bacilli</taxon>
        <taxon>Bacillales</taxon>
        <taxon>Bacillaceae</taxon>
        <taxon>Cerasibacillus</taxon>
    </lineage>
</organism>
<dbReference type="PANTHER" id="PTHR21621">
    <property type="entry name" value="RIBOSOMAL PROTEIN S6 MODIFICATION PROTEIN"/>
    <property type="match status" value="1"/>
</dbReference>
<dbReference type="SUPFAM" id="SSF56059">
    <property type="entry name" value="Glutathione synthetase ATP-binding domain-like"/>
    <property type="match status" value="1"/>
</dbReference>
<gene>
    <name evidence="3" type="ORF">FHP05_05750</name>
</gene>
<dbReference type="AlphaFoldDB" id="A0A5C8NWI9"/>
<dbReference type="InterPro" id="IPR048936">
    <property type="entry name" value="MvdD-like_ATPgrasp"/>
</dbReference>
<dbReference type="EMBL" id="VDUW01000003">
    <property type="protein sequence ID" value="TXL65628.1"/>
    <property type="molecule type" value="Genomic_DNA"/>
</dbReference>
<evidence type="ECO:0000313" key="3">
    <source>
        <dbReference type="EMBL" id="TXL65628.1"/>
    </source>
</evidence>
<dbReference type="GO" id="GO:0005737">
    <property type="term" value="C:cytoplasm"/>
    <property type="evidence" value="ECO:0007669"/>
    <property type="project" value="TreeGrafter"/>
</dbReference>